<feature type="compositionally biased region" description="Basic and acidic residues" evidence="2">
    <location>
        <begin position="905"/>
        <end position="924"/>
    </location>
</feature>
<dbReference type="PANTHER" id="PTHR13384:SF19">
    <property type="entry name" value="G PATCH DOMAIN-CONTAINING PROTEIN 1"/>
    <property type="match status" value="1"/>
</dbReference>
<dbReference type="PANTHER" id="PTHR13384">
    <property type="entry name" value="G PATCH DOMAIN-CONTAINING PROTEIN 1"/>
    <property type="match status" value="1"/>
</dbReference>
<evidence type="ECO:0000313" key="4">
    <source>
        <dbReference type="EMBL" id="PCG67914.1"/>
    </source>
</evidence>
<feature type="compositionally biased region" description="Basic and acidic residues" evidence="2">
    <location>
        <begin position="943"/>
        <end position="967"/>
    </location>
</feature>
<dbReference type="Pfam" id="PF07713">
    <property type="entry name" value="DUF1604"/>
    <property type="match status" value="1"/>
</dbReference>
<feature type="compositionally biased region" description="Polar residues" evidence="2">
    <location>
        <begin position="48"/>
        <end position="62"/>
    </location>
</feature>
<feature type="compositionally biased region" description="Polar residues" evidence="2">
    <location>
        <begin position="990"/>
        <end position="1009"/>
    </location>
</feature>
<proteinExistence type="inferred from homology"/>
<feature type="compositionally biased region" description="Basic and acidic residues" evidence="2">
    <location>
        <begin position="549"/>
        <end position="566"/>
    </location>
</feature>
<dbReference type="AlphaFoldDB" id="A0A2A4J8Q6"/>
<feature type="domain" description="G-patch" evidence="3">
    <location>
        <begin position="333"/>
        <end position="355"/>
    </location>
</feature>
<feature type="compositionally biased region" description="Basic and acidic residues" evidence="2">
    <location>
        <begin position="1"/>
        <end position="12"/>
    </location>
</feature>
<dbReference type="InterPro" id="IPR011666">
    <property type="entry name" value="DUF1604"/>
</dbReference>
<feature type="region of interest" description="Disordered" evidence="2">
    <location>
        <begin position="899"/>
        <end position="1045"/>
    </location>
</feature>
<feature type="region of interest" description="Disordered" evidence="2">
    <location>
        <begin position="580"/>
        <end position="600"/>
    </location>
</feature>
<comment type="similarity">
    <text evidence="1">Belongs to the GPATCH1 family.</text>
</comment>
<dbReference type="InterPro" id="IPR000467">
    <property type="entry name" value="G_patch_dom"/>
</dbReference>
<dbReference type="Pfam" id="PF26093">
    <property type="entry name" value="HTH_TGH"/>
    <property type="match status" value="1"/>
</dbReference>
<gene>
    <name evidence="4" type="ORF">B5V51_5808</name>
</gene>
<feature type="region of interest" description="Disordered" evidence="2">
    <location>
        <begin position="545"/>
        <end position="566"/>
    </location>
</feature>
<feature type="compositionally biased region" description="Basic residues" evidence="2">
    <location>
        <begin position="1020"/>
        <end position="1045"/>
    </location>
</feature>
<sequence length="1045" mass="117353">MIHESPMDEVPSKRKFQQAPDQYAVDEHGRRRFHGAFTGGFSAGFGNTVGSQEGWTPSSFKSSRSEKAMFSNQRPEDFMDEEDRGEFGIAPRHVGTHSEFSGHKRPRAAHYHDGPIPGEPVLQQLVRAVHETAAVRMLRAMGWREGQGTGERLSKKDKDKAKDQHKVYGCYIPTEFRQNAEKQDEESPESSDSEFDFDTLFAPDDYEPYILHRKSDRFGLGYSGLSRHSVLGNLVGEYGSEAGSSRSHLVMKDKGKRVSIRGQAFGVGAFEADDEDIYATQDMSHYDFAIGGPDRDTKLKKPAQDKSTTRFRESQQAVAAGEPVLQQLVRAVHETAAVRMLRAMGWREGQGTGERLSKKDKDKAKDQHKVYGCYIPTEFRQNAEKQDEESPESSDSEFDFDTLFAPDDYEPYILHRKSDRFGLGYSGLSRHSVLGNLVGEYGSEAGSSRSHLVMKDKGKRVSIRGQAFGVGAFEADDEDIYATQDMSHYDFAIGGPDRDTKLKKPAQDKSGHVLPGFVKASKPLPPVPSYPAPALPRDYVPAAAGARRSRFEPTSHAPRDQGLGRHELSAKARGEILGEAPIPTQTTPPIHTPAHTPTQPNDAVTKLLGRNVNFVTYTDDKPLDYIPIKDSGKELVKVFKPFAGNPEKQTRYENYVKNNGVVERDGDMDKLQEWERERELVEFEQAAKLYKPLSGIMGDRFTHATEPDEALNPLCAVAKSSANHGLATKEQIEAAKQGVYGLMTRQESTWRPESLVAKRFNVPEIGGARADQKKEDRPKVSYSIFSYLESSVHDKDSFAKEQTKFSGSKSLTTNILPKKDTPAQKSDQINKQTDQNTDQSKDLNKPSDQTPGFSKRMTVAELFLKESEKTKDQGAEVTDTINQFDKMDLYKSIFLSDSEEEIDNEDKTKNNEATDFVDKPKNVERNTSPPRGIFANIDFDELNSWRRKDETPKLPKPSEDSTKKVETVETNDEAMYGPKIPENLQKRLQETQNNNAKEAIDVNSSSSEDSWVDINEINTKKHKKKKSKKHKSKHKKKSKSKKKDR</sequence>
<organism evidence="4">
    <name type="scientific">Heliothis virescens</name>
    <name type="common">Tobacco budworm moth</name>
    <dbReference type="NCBI Taxonomy" id="7102"/>
    <lineage>
        <taxon>Eukaryota</taxon>
        <taxon>Metazoa</taxon>
        <taxon>Ecdysozoa</taxon>
        <taxon>Arthropoda</taxon>
        <taxon>Hexapoda</taxon>
        <taxon>Insecta</taxon>
        <taxon>Pterygota</taxon>
        <taxon>Neoptera</taxon>
        <taxon>Endopterygota</taxon>
        <taxon>Lepidoptera</taxon>
        <taxon>Glossata</taxon>
        <taxon>Ditrysia</taxon>
        <taxon>Noctuoidea</taxon>
        <taxon>Noctuidae</taxon>
        <taxon>Heliothinae</taxon>
        <taxon>Heliothis</taxon>
    </lineage>
</organism>
<feature type="compositionally biased region" description="Polar residues" evidence="2">
    <location>
        <begin position="823"/>
        <end position="838"/>
    </location>
</feature>
<feature type="region of interest" description="Disordered" evidence="2">
    <location>
        <begin position="174"/>
        <end position="197"/>
    </location>
</feature>
<name>A0A2A4J8Q6_HELVI</name>
<protein>
    <recommendedName>
        <fullName evidence="3">G-patch domain-containing protein</fullName>
    </recommendedName>
</protein>
<feature type="region of interest" description="Disordered" evidence="2">
    <location>
        <begin position="289"/>
        <end position="315"/>
    </location>
</feature>
<dbReference type="GO" id="GO:0003723">
    <property type="term" value="F:RNA binding"/>
    <property type="evidence" value="ECO:0007669"/>
    <property type="project" value="TreeGrafter"/>
</dbReference>
<evidence type="ECO:0000256" key="1">
    <source>
        <dbReference type="ARBA" id="ARBA00008600"/>
    </source>
</evidence>
<dbReference type="EMBL" id="NWSH01002584">
    <property type="protein sequence ID" value="PCG67914.1"/>
    <property type="molecule type" value="Genomic_DNA"/>
</dbReference>
<dbReference type="GO" id="GO:0005634">
    <property type="term" value="C:nucleus"/>
    <property type="evidence" value="ECO:0007669"/>
    <property type="project" value="TreeGrafter"/>
</dbReference>
<feature type="region of interest" description="Disordered" evidence="2">
    <location>
        <begin position="809"/>
        <end position="855"/>
    </location>
</feature>
<evidence type="ECO:0000256" key="2">
    <source>
        <dbReference type="SAM" id="MobiDB-lite"/>
    </source>
</evidence>
<feature type="compositionally biased region" description="Basic and acidic residues" evidence="2">
    <location>
        <begin position="293"/>
        <end position="313"/>
    </location>
</feature>
<feature type="region of interest" description="Disordered" evidence="2">
    <location>
        <begin position="380"/>
        <end position="400"/>
    </location>
</feature>
<accession>A0A2A4J8Q6</accession>
<reference evidence="4" key="1">
    <citation type="submission" date="2017-09" db="EMBL/GenBank/DDBJ databases">
        <title>Contemporary evolution of a Lepidopteran species, Heliothis virescens, in response to modern agricultural practices.</title>
        <authorList>
            <person name="Fritz M.L."/>
            <person name="Deyonke A.M."/>
            <person name="Papanicolaou A."/>
            <person name="Micinski S."/>
            <person name="Westbrook J."/>
            <person name="Gould F."/>
        </authorList>
    </citation>
    <scope>NUCLEOTIDE SEQUENCE [LARGE SCALE GENOMIC DNA]</scope>
    <source>
        <strain evidence="4">HvINT-</strain>
        <tissue evidence="4">Whole body</tissue>
    </source>
</reference>
<dbReference type="STRING" id="7102.A0A2A4J8Q6"/>
<feature type="compositionally biased region" description="Acidic residues" evidence="2">
    <location>
        <begin position="386"/>
        <end position="400"/>
    </location>
</feature>
<feature type="domain" description="G-patch" evidence="3">
    <location>
        <begin position="130"/>
        <end position="152"/>
    </location>
</feature>
<dbReference type="GO" id="GO:0006397">
    <property type="term" value="P:mRNA processing"/>
    <property type="evidence" value="ECO:0007669"/>
    <property type="project" value="InterPro"/>
</dbReference>
<dbReference type="PROSITE" id="PS50174">
    <property type="entry name" value="G_PATCH"/>
    <property type="match status" value="2"/>
</dbReference>
<evidence type="ECO:0000259" key="3">
    <source>
        <dbReference type="PROSITE" id="PS50174"/>
    </source>
</evidence>
<feature type="region of interest" description="Disordered" evidence="2">
    <location>
        <begin position="1"/>
        <end position="73"/>
    </location>
</feature>
<feature type="compositionally biased region" description="Acidic residues" evidence="2">
    <location>
        <begin position="183"/>
        <end position="197"/>
    </location>
</feature>
<comment type="caution">
    <text evidence="4">The sequence shown here is derived from an EMBL/GenBank/DDBJ whole genome shotgun (WGS) entry which is preliminary data.</text>
</comment>